<reference evidence="1 2" key="1">
    <citation type="submission" date="2018-08" db="EMBL/GenBank/DDBJ databases">
        <title>Genomic Encyclopedia of Type Strains, Phase IV (KMG-IV): sequencing the most valuable type-strain genomes for metagenomic binning, comparative biology and taxonomic classification.</title>
        <authorList>
            <person name="Goeker M."/>
        </authorList>
    </citation>
    <scope>NUCLEOTIDE SEQUENCE [LARGE SCALE GENOMIC DNA]</scope>
    <source>
        <strain evidence="1 2">DSM 18841</strain>
    </source>
</reference>
<accession>A0A3E0I7Q5</accession>
<comment type="caution">
    <text evidence="1">The sequence shown here is derived from an EMBL/GenBank/DDBJ whole genome shotgun (WGS) entry which is preliminary data.</text>
</comment>
<dbReference type="EMBL" id="QUNS01000002">
    <property type="protein sequence ID" value="REH54752.1"/>
    <property type="molecule type" value="Genomic_DNA"/>
</dbReference>
<sequence length="373" mass="42945">MMNKIIKQDIENKSIVWFQDNNEYLVVEPLVAETLFLLNQNVDKQEIITQITKQLNIPYKETFNLVQDIEVLLNTSKEANKENKPLPVIKPTSFASIKHYKIKGLILEVKYASDLESSLIHPKFAHLEIERTKNINHKFEVFSNHNAISFSVDDVIIDTWNLREIHYFQGKFSMELVQKIHNKKEDKWTGVFHASAVSDNSNSVLFLGDSGNGKSTSLALLQNNGFICLADDFVPVDNNLNVHSFPAAISIKKNSLDTLLPMYPELKTSAEYHFERLNKTVRYLPTNNHDYSLKLPCKALIFIKYQKGSNLIINKISSITAFEQLVPDSWLSPIPQNAKLFLDWFEKLPCYQLTYSDNEKMIETVKKIFADEL</sequence>
<dbReference type="InterPro" id="IPR027417">
    <property type="entry name" value="P-loop_NTPase"/>
</dbReference>
<evidence type="ECO:0000313" key="1">
    <source>
        <dbReference type="EMBL" id="REH54752.1"/>
    </source>
</evidence>
<name>A0A3E0I7Q5_9FLAO</name>
<dbReference type="SUPFAM" id="SSF53795">
    <property type="entry name" value="PEP carboxykinase-like"/>
    <property type="match status" value="1"/>
</dbReference>
<keyword evidence="2" id="KW-1185">Reference proteome</keyword>
<organism evidence="1 2">
    <name type="scientific">Tenacibaculum gallaicum</name>
    <dbReference type="NCBI Taxonomy" id="561505"/>
    <lineage>
        <taxon>Bacteria</taxon>
        <taxon>Pseudomonadati</taxon>
        <taxon>Bacteroidota</taxon>
        <taxon>Flavobacteriia</taxon>
        <taxon>Flavobacteriales</taxon>
        <taxon>Flavobacteriaceae</taxon>
        <taxon>Tenacibaculum</taxon>
    </lineage>
</organism>
<protein>
    <recommendedName>
        <fullName evidence="3">Coenzyme PQQ synthesis protein D (PqqD)</fullName>
    </recommendedName>
</protein>
<evidence type="ECO:0008006" key="3">
    <source>
        <dbReference type="Google" id="ProtNLM"/>
    </source>
</evidence>
<gene>
    <name evidence="1" type="ORF">C7448_102277</name>
</gene>
<dbReference type="RefSeq" id="WP_245939437.1">
    <property type="nucleotide sequence ID" value="NZ_QUNS01000002.1"/>
</dbReference>
<dbReference type="Proteomes" id="UP000256884">
    <property type="component" value="Unassembled WGS sequence"/>
</dbReference>
<evidence type="ECO:0000313" key="2">
    <source>
        <dbReference type="Proteomes" id="UP000256884"/>
    </source>
</evidence>
<dbReference type="Gene3D" id="3.40.50.300">
    <property type="entry name" value="P-loop containing nucleotide triphosphate hydrolases"/>
    <property type="match status" value="1"/>
</dbReference>
<proteinExistence type="predicted"/>
<dbReference type="AlphaFoldDB" id="A0A3E0I7Q5"/>